<dbReference type="SFLD" id="SFLDS00003">
    <property type="entry name" value="Haloacid_Dehalogenase"/>
    <property type="match status" value="1"/>
</dbReference>
<keyword evidence="2" id="KW-1185">Reference proteome</keyword>
<dbReference type="SFLD" id="SFLDG01129">
    <property type="entry name" value="C1.5:_HAD__Beta-PGM__Phosphata"/>
    <property type="match status" value="1"/>
</dbReference>
<name>A0ABR7JQV3_9FIRM</name>
<organism evidence="1 2">
    <name type="scientific">Romboutsia faecis</name>
    <dbReference type="NCBI Taxonomy" id="2764597"/>
    <lineage>
        <taxon>Bacteria</taxon>
        <taxon>Bacillati</taxon>
        <taxon>Bacillota</taxon>
        <taxon>Clostridia</taxon>
        <taxon>Peptostreptococcales</taxon>
        <taxon>Peptostreptococcaceae</taxon>
        <taxon>Romboutsia</taxon>
    </lineage>
</organism>
<evidence type="ECO:0000313" key="1">
    <source>
        <dbReference type="EMBL" id="MBC5997292.1"/>
    </source>
</evidence>
<dbReference type="GO" id="GO:0016787">
    <property type="term" value="F:hydrolase activity"/>
    <property type="evidence" value="ECO:0007669"/>
    <property type="project" value="UniProtKB-KW"/>
</dbReference>
<keyword evidence="1" id="KW-0378">Hydrolase</keyword>
<protein>
    <submittedName>
        <fullName evidence="1">HAD family hydrolase</fullName>
    </submittedName>
</protein>
<dbReference type="InterPro" id="IPR023198">
    <property type="entry name" value="PGP-like_dom2"/>
</dbReference>
<dbReference type="InterPro" id="IPR036412">
    <property type="entry name" value="HAD-like_sf"/>
</dbReference>
<dbReference type="InterPro" id="IPR006439">
    <property type="entry name" value="HAD-SF_hydro_IA"/>
</dbReference>
<dbReference type="PANTHER" id="PTHR43434:SF1">
    <property type="entry name" value="PHOSPHOGLYCOLATE PHOSPHATASE"/>
    <property type="match status" value="1"/>
</dbReference>
<dbReference type="RefSeq" id="WP_153924897.1">
    <property type="nucleotide sequence ID" value="NZ_JACRWE010000004.1"/>
</dbReference>
<reference evidence="1 2" key="1">
    <citation type="submission" date="2020-08" db="EMBL/GenBank/DDBJ databases">
        <authorList>
            <person name="Liu C."/>
            <person name="Sun Q."/>
        </authorList>
    </citation>
    <scope>NUCLEOTIDE SEQUENCE [LARGE SCALE GENOMIC DNA]</scope>
    <source>
        <strain evidence="1 2">NSJ-18</strain>
    </source>
</reference>
<dbReference type="PANTHER" id="PTHR43434">
    <property type="entry name" value="PHOSPHOGLYCOLATE PHOSPHATASE"/>
    <property type="match status" value="1"/>
</dbReference>
<comment type="caution">
    <text evidence="1">The sequence shown here is derived from an EMBL/GenBank/DDBJ whole genome shotgun (WGS) entry which is preliminary data.</text>
</comment>
<accession>A0ABR7JQV3</accession>
<gene>
    <name evidence="1" type="ORF">H8923_11000</name>
</gene>
<dbReference type="SUPFAM" id="SSF56784">
    <property type="entry name" value="HAD-like"/>
    <property type="match status" value="1"/>
</dbReference>
<dbReference type="Pfam" id="PF13419">
    <property type="entry name" value="HAD_2"/>
    <property type="match status" value="1"/>
</dbReference>
<dbReference type="Gene3D" id="3.40.50.1000">
    <property type="entry name" value="HAD superfamily/HAD-like"/>
    <property type="match status" value="1"/>
</dbReference>
<sequence>MQNSLKDIDSMIFDLDGTLWDSTKEIASSWSTIISKYDNDKKEVTTEELKGYMGLELEVIGEKMFPNMDKKKRDILLRECGEFENQYLMEHGANLYDKLEDTLKVLSKKYKLFIVSNCQDGYIETFMKFYNLDKYFVDFECPGRTNLSKAENIKIVIERNNLRHPVYVGDTQMDCDAAKKAGIPFIYARYGFGNTEEYNHVIDKFEELLSL</sequence>
<dbReference type="InterPro" id="IPR050155">
    <property type="entry name" value="HAD-like_hydrolase_sf"/>
</dbReference>
<dbReference type="NCBIfam" id="TIGR01549">
    <property type="entry name" value="HAD-SF-IA-v1"/>
    <property type="match status" value="1"/>
</dbReference>
<dbReference type="EMBL" id="JACRWE010000004">
    <property type="protein sequence ID" value="MBC5997292.1"/>
    <property type="molecule type" value="Genomic_DNA"/>
</dbReference>
<proteinExistence type="predicted"/>
<evidence type="ECO:0000313" key="2">
    <source>
        <dbReference type="Proteomes" id="UP000609849"/>
    </source>
</evidence>
<dbReference type="Gene3D" id="1.10.150.240">
    <property type="entry name" value="Putative phosphatase, domain 2"/>
    <property type="match status" value="1"/>
</dbReference>
<dbReference type="Proteomes" id="UP000609849">
    <property type="component" value="Unassembled WGS sequence"/>
</dbReference>
<dbReference type="InterPro" id="IPR041492">
    <property type="entry name" value="HAD_2"/>
</dbReference>
<dbReference type="InterPro" id="IPR023214">
    <property type="entry name" value="HAD_sf"/>
</dbReference>